<dbReference type="Pfam" id="PF25917">
    <property type="entry name" value="BSH_RND"/>
    <property type="match status" value="1"/>
</dbReference>
<gene>
    <name evidence="3" type="ORF">G3M70_10700</name>
</gene>
<dbReference type="Proteomes" id="UP000594688">
    <property type="component" value="Chromosome"/>
</dbReference>
<dbReference type="InterPro" id="IPR058625">
    <property type="entry name" value="MdtA-like_BSH"/>
</dbReference>
<dbReference type="Gene3D" id="2.40.420.20">
    <property type="match status" value="1"/>
</dbReference>
<protein>
    <recommendedName>
        <fullName evidence="2">Multidrug resistance protein MdtA-like barrel-sandwich hybrid domain-containing protein</fullName>
    </recommendedName>
</protein>
<evidence type="ECO:0000313" key="4">
    <source>
        <dbReference type="Proteomes" id="UP000594688"/>
    </source>
</evidence>
<dbReference type="Gene3D" id="2.40.30.170">
    <property type="match status" value="1"/>
</dbReference>
<dbReference type="KEGG" id="nli:G3M70_10700"/>
<accession>A0A7T0BWI3</accession>
<keyword evidence="1" id="KW-0175">Coiled coil</keyword>
<name>A0A7T0BWI3_9BACT</name>
<evidence type="ECO:0000313" key="3">
    <source>
        <dbReference type="EMBL" id="QPJ62312.1"/>
    </source>
</evidence>
<feature type="coiled-coil region" evidence="1">
    <location>
        <begin position="107"/>
        <end position="152"/>
    </location>
</feature>
<dbReference type="EMBL" id="CP048685">
    <property type="protein sequence ID" value="QPJ62312.1"/>
    <property type="molecule type" value="Genomic_DNA"/>
</dbReference>
<evidence type="ECO:0000256" key="1">
    <source>
        <dbReference type="SAM" id="Coils"/>
    </source>
</evidence>
<dbReference type="Gene3D" id="1.10.287.470">
    <property type="entry name" value="Helix hairpin bin"/>
    <property type="match status" value="1"/>
</dbReference>
<dbReference type="AlphaFoldDB" id="A0A7T0BWI3"/>
<reference evidence="3 4" key="1">
    <citation type="submission" date="2020-02" db="EMBL/GenBank/DDBJ databases">
        <title>Genomic and physiological characterization of two novel Nitrospinaceae genera.</title>
        <authorList>
            <person name="Mueller A.J."/>
            <person name="Jung M.-Y."/>
            <person name="Strachan C.R."/>
            <person name="Herbold C.W."/>
            <person name="Kirkegaard R.H."/>
            <person name="Daims H."/>
        </authorList>
    </citation>
    <scope>NUCLEOTIDE SEQUENCE [LARGE SCALE GENOMIC DNA]</scope>
    <source>
        <strain evidence="3">EB</strain>
    </source>
</reference>
<dbReference type="Gene3D" id="2.40.50.100">
    <property type="match status" value="1"/>
</dbReference>
<sequence length="443" mass="50100">MFKKLLIIPGIALGVFAMMYLVGTRQQPRQVTVAERATTVKYIQVPQIDLIPRASGYGYVQPGKTWEAVAEVSGRITQMREPLKKGDFVSADDLLFQIEPDSSRLLVQQYEADILNTQAQLAELNQVEKETLRKLETEKKALEINRDELQRQQKLADEGIIAQSQLDKEKLNLLARMNTVENYIGSLDRLPSQRKALEATLKSQTMRKEDAEIVLDKTTIFAPFPARVTEVSAEVGQAVSAGKVLTKLGSIDLVEIEAQIPGFQLRNFVPRWMFAPNTNSTSRSKNYQDDIDLQAIILRKEGDHIIKWKGRFIRFSETDPRTGTMGVVIAVDNPYSQNSKKRRPPLERNMYVEVQLSGKPLAKKKVVPRTAIHENKLYVVNSKNRLERRPVIIEFFQGNLAVIDSGVKRGEKVITHDIVPAIDGMLLKPEEDTKIKNILSGKR</sequence>
<dbReference type="GO" id="GO:0015562">
    <property type="term" value="F:efflux transmembrane transporter activity"/>
    <property type="evidence" value="ECO:0007669"/>
    <property type="project" value="TreeGrafter"/>
</dbReference>
<proteinExistence type="predicted"/>
<dbReference type="PANTHER" id="PTHR30469">
    <property type="entry name" value="MULTIDRUG RESISTANCE PROTEIN MDTA"/>
    <property type="match status" value="1"/>
</dbReference>
<dbReference type="GO" id="GO:1990281">
    <property type="term" value="C:efflux pump complex"/>
    <property type="evidence" value="ECO:0007669"/>
    <property type="project" value="TreeGrafter"/>
</dbReference>
<organism evidence="3 4">
    <name type="scientific">Candidatus Nitronauta litoralis</name>
    <dbReference type="NCBI Taxonomy" id="2705533"/>
    <lineage>
        <taxon>Bacteria</taxon>
        <taxon>Pseudomonadati</taxon>
        <taxon>Nitrospinota/Tectimicrobiota group</taxon>
        <taxon>Nitrospinota</taxon>
        <taxon>Nitrospinia</taxon>
        <taxon>Nitrospinales</taxon>
        <taxon>Nitrospinaceae</taxon>
        <taxon>Candidatus Nitronauta</taxon>
    </lineage>
</organism>
<feature type="domain" description="Multidrug resistance protein MdtA-like barrel-sandwich hybrid" evidence="2">
    <location>
        <begin position="70"/>
        <end position="244"/>
    </location>
</feature>
<evidence type="ECO:0000259" key="2">
    <source>
        <dbReference type="Pfam" id="PF25917"/>
    </source>
</evidence>
<dbReference type="SUPFAM" id="SSF111369">
    <property type="entry name" value="HlyD-like secretion proteins"/>
    <property type="match status" value="1"/>
</dbReference>